<dbReference type="AlphaFoldDB" id="A0A2U8WC50"/>
<protein>
    <submittedName>
        <fullName evidence="1">Uncharacterized protein</fullName>
    </submittedName>
</protein>
<gene>
    <name evidence="1" type="ORF">DK389_28495</name>
</gene>
<evidence type="ECO:0000313" key="1">
    <source>
        <dbReference type="EMBL" id="AWN43735.1"/>
    </source>
</evidence>
<dbReference type="EMBL" id="CP029550">
    <property type="protein sequence ID" value="AWN43735.1"/>
    <property type="molecule type" value="Genomic_DNA"/>
</dbReference>
<reference evidence="2" key="1">
    <citation type="submission" date="2018-05" db="EMBL/GenBank/DDBJ databases">
        <title>Complete Genome Sequence of Methylobacterium sp. 17SD2-17.</title>
        <authorList>
            <person name="Srinivasan S."/>
        </authorList>
    </citation>
    <scope>NUCLEOTIDE SEQUENCE [LARGE SCALE GENOMIC DNA]</scope>
    <source>
        <strain evidence="2">17SD2-17</strain>
    </source>
</reference>
<sequence>MPPEASPAAPACAFMRELLRLLDGSGKSGSKSGADHLFLSLLMLELRALTCGAPDATLQAIGTARTTAGFASLGGLSGIARPA</sequence>
<keyword evidence="2" id="KW-1185">Reference proteome</keyword>
<dbReference type="KEGG" id="mets:DK389_28495"/>
<evidence type="ECO:0000313" key="2">
    <source>
        <dbReference type="Proteomes" id="UP000245926"/>
    </source>
</evidence>
<dbReference type="RefSeq" id="WP_109894822.1">
    <property type="nucleotide sequence ID" value="NZ_CP029550.1"/>
</dbReference>
<dbReference type="OrthoDB" id="8005369at2"/>
<accession>A0A2U8WC50</accession>
<organism evidence="1 2">
    <name type="scientific">Methylobacterium durans</name>
    <dbReference type="NCBI Taxonomy" id="2202825"/>
    <lineage>
        <taxon>Bacteria</taxon>
        <taxon>Pseudomonadati</taxon>
        <taxon>Pseudomonadota</taxon>
        <taxon>Alphaproteobacteria</taxon>
        <taxon>Hyphomicrobiales</taxon>
        <taxon>Methylobacteriaceae</taxon>
        <taxon>Methylobacterium</taxon>
    </lineage>
</organism>
<dbReference type="Proteomes" id="UP000245926">
    <property type="component" value="Chromosome"/>
</dbReference>
<name>A0A2U8WC50_9HYPH</name>
<proteinExistence type="predicted"/>